<dbReference type="STRING" id="1608583.BN1356_01941"/>
<dbReference type="AlphaFoldDB" id="A0A0E4H8Y0"/>
<accession>A0A0E4H8Y0</accession>
<dbReference type="InterPro" id="IPR030983">
    <property type="entry name" value="EutL"/>
</dbReference>
<dbReference type="Proteomes" id="UP000198604">
    <property type="component" value="Unassembled WGS sequence"/>
</dbReference>
<dbReference type="RefSeq" id="WP_218054299.1">
    <property type="nucleotide sequence ID" value="NZ_CTEN01000004.1"/>
</dbReference>
<dbReference type="InterPro" id="IPR037233">
    <property type="entry name" value="CcmK-like_sf"/>
</dbReference>
<evidence type="ECO:0000313" key="5">
    <source>
        <dbReference type="Proteomes" id="UP000198604"/>
    </source>
</evidence>
<organism evidence="4 5">
    <name type="scientific">Streptococcus varani</name>
    <dbReference type="NCBI Taxonomy" id="1608583"/>
    <lineage>
        <taxon>Bacteria</taxon>
        <taxon>Bacillati</taxon>
        <taxon>Bacillota</taxon>
        <taxon>Bacilli</taxon>
        <taxon>Lactobacillales</taxon>
        <taxon>Streptococcaceae</taxon>
        <taxon>Streptococcus</taxon>
    </lineage>
</organism>
<dbReference type="InterPro" id="IPR044870">
    <property type="entry name" value="BMC_CP"/>
</dbReference>
<evidence type="ECO:0000259" key="3">
    <source>
        <dbReference type="PROSITE" id="PS51931"/>
    </source>
</evidence>
<proteinExistence type="predicted"/>
<evidence type="ECO:0000313" key="4">
    <source>
        <dbReference type="EMBL" id="CQR25599.1"/>
    </source>
</evidence>
<dbReference type="GO" id="GO:0031469">
    <property type="term" value="C:bacterial microcompartment"/>
    <property type="evidence" value="ECO:0007669"/>
    <property type="project" value="UniProtKB-SubCell"/>
</dbReference>
<evidence type="ECO:0000256" key="1">
    <source>
        <dbReference type="ARBA" id="ARBA00024322"/>
    </source>
</evidence>
<comment type="subcellular location">
    <subcellularLocation>
        <location evidence="1">Bacterial microcompartment</location>
    </subcellularLocation>
</comment>
<evidence type="ECO:0000256" key="2">
    <source>
        <dbReference type="ARBA" id="ARBA00024446"/>
    </source>
</evidence>
<gene>
    <name evidence="4" type="primary">eutL</name>
    <name evidence="4" type="ORF">BN1356_01941</name>
</gene>
<feature type="domain" description="BMC circularly permuted" evidence="3">
    <location>
        <begin position="114"/>
        <end position="217"/>
    </location>
</feature>
<dbReference type="InterPro" id="IPR009193">
    <property type="entry name" value="EutL_PduB"/>
</dbReference>
<protein>
    <submittedName>
        <fullName evidence="4">Ethanolamine utilization protein EutL</fullName>
    </submittedName>
</protein>
<dbReference type="SMART" id="SM00877">
    <property type="entry name" value="BMC"/>
    <property type="match status" value="2"/>
</dbReference>
<dbReference type="NCBIfam" id="NF011934">
    <property type="entry name" value="PRK15405.1"/>
    <property type="match status" value="1"/>
</dbReference>
<dbReference type="PROSITE" id="PS51931">
    <property type="entry name" value="BMC_CP"/>
    <property type="match status" value="2"/>
</dbReference>
<dbReference type="Pfam" id="PF00936">
    <property type="entry name" value="BMC"/>
    <property type="match status" value="1"/>
</dbReference>
<reference evidence="5" key="1">
    <citation type="submission" date="2015-03" db="EMBL/GenBank/DDBJ databases">
        <authorList>
            <person name="Urmite Genomes"/>
        </authorList>
    </citation>
    <scope>NUCLEOTIDE SEQUENCE [LARGE SCALE GENOMIC DNA]</scope>
    <source>
        <strain evidence="5">FF10</strain>
    </source>
</reference>
<dbReference type="Gene3D" id="3.30.70.1710">
    <property type="match status" value="2"/>
</dbReference>
<keyword evidence="2" id="KW-1283">Bacterial microcompartment</keyword>
<dbReference type="EMBL" id="CTEN01000004">
    <property type="protein sequence ID" value="CQR25599.1"/>
    <property type="molecule type" value="Genomic_DNA"/>
</dbReference>
<dbReference type="NCBIfam" id="TIGR04502">
    <property type="entry name" value="microcomp_EutL"/>
    <property type="match status" value="1"/>
</dbReference>
<name>A0A0E4H8Y0_9STRE</name>
<dbReference type="PIRSF" id="PIRSF012290">
    <property type="entry name" value="EutL_PduB"/>
    <property type="match status" value="1"/>
</dbReference>
<feature type="domain" description="BMC circularly permuted" evidence="3">
    <location>
        <begin position="1"/>
        <end position="112"/>
    </location>
</feature>
<dbReference type="InterPro" id="IPR000249">
    <property type="entry name" value="BMC_dom"/>
</dbReference>
<keyword evidence="5" id="KW-1185">Reference proteome</keyword>
<dbReference type="GO" id="GO:0005198">
    <property type="term" value="F:structural molecule activity"/>
    <property type="evidence" value="ECO:0007669"/>
    <property type="project" value="InterPro"/>
</dbReference>
<sequence length="217" mass="22271">MKNERLGASVLSALVISNIDAGLAASLELKPHHKSLGIVTSDCDDVTYVALDEATKKVDVDVVYARSMYAGAGNASTKLAGEVIGIIAGPTPEEVRSGLDVVVYEIENGASFFSANEDNTVPYFAHCISRAGSYLSAGANAEEGTAIAYLIAPPAEAMVGLDAALKAADVSIGAFYGPPSETNFAGGLLVGSQSACRAACDAFARTIESIASNPISY</sequence>
<dbReference type="CDD" id="cd07050">
    <property type="entry name" value="BMC_EutL_repeat2"/>
    <property type="match status" value="1"/>
</dbReference>